<dbReference type="Pfam" id="PF01738">
    <property type="entry name" value="DLH"/>
    <property type="match status" value="1"/>
</dbReference>
<comment type="caution">
    <text evidence="4">The sequence shown here is derived from an EMBL/GenBank/DDBJ whole genome shotgun (WGS) entry which is preliminary data.</text>
</comment>
<dbReference type="InterPro" id="IPR022742">
    <property type="entry name" value="Hydrolase_4"/>
</dbReference>
<keyword evidence="5" id="KW-1185">Reference proteome</keyword>
<feature type="domain" description="Serine aminopeptidase S33" evidence="3">
    <location>
        <begin position="16"/>
        <end position="141"/>
    </location>
</feature>
<dbReference type="PIRSF" id="PIRSF017388">
    <property type="entry name" value="Esterase_lipase"/>
    <property type="match status" value="1"/>
</dbReference>
<organism evidence="4 5">
    <name type="scientific">Paucilactobacillus oligofermentans DSM 15707 = LMG 22743</name>
    <dbReference type="NCBI Taxonomy" id="1423778"/>
    <lineage>
        <taxon>Bacteria</taxon>
        <taxon>Bacillati</taxon>
        <taxon>Bacillota</taxon>
        <taxon>Bacilli</taxon>
        <taxon>Lactobacillales</taxon>
        <taxon>Lactobacillaceae</taxon>
        <taxon>Paucilactobacillus</taxon>
    </lineage>
</organism>
<accession>A0A0R1RNR3</accession>
<evidence type="ECO:0000259" key="2">
    <source>
        <dbReference type="Pfam" id="PF01738"/>
    </source>
</evidence>
<dbReference type="Gene3D" id="3.40.50.1820">
    <property type="entry name" value="alpha/beta hydrolase"/>
    <property type="match status" value="1"/>
</dbReference>
<dbReference type="PANTHER" id="PTHR11614">
    <property type="entry name" value="PHOSPHOLIPASE-RELATED"/>
    <property type="match status" value="1"/>
</dbReference>
<dbReference type="GO" id="GO:0052689">
    <property type="term" value="F:carboxylic ester hydrolase activity"/>
    <property type="evidence" value="ECO:0007669"/>
    <property type="project" value="InterPro"/>
</dbReference>
<dbReference type="OrthoDB" id="9800213at2"/>
<feature type="active site" description="Charge relay system" evidence="1">
    <location>
        <position position="226"/>
    </location>
</feature>
<sequence length="256" mass="28785">MVREPEPFLFEHGPNAVILLHAYAGSSNDMRMMGRALEKDEYTVYAPIFTGHGTKKPTDVISEGSPEKWLNDAQQAVEFMLNKGYRSLAIFGLSMGGIYTTKMLETYPELVAGGTFSSPVVRVGSSNVAVEFPKMAARRYDRMDTDSEEKKQGLQWIGENVQSQLDAIERFAKSVEHDLDKINVPFFVAQGSADEMIDPENGDALKNRLTKLNKKVEFHSYPDATHVLTVNSAHHALEHDVRNFLSKIFEVENDRK</sequence>
<reference evidence="4 5" key="1">
    <citation type="journal article" date="2015" name="Genome Announc.">
        <title>Expanding the biotechnology potential of lactobacilli through comparative genomics of 213 strains and associated genera.</title>
        <authorList>
            <person name="Sun Z."/>
            <person name="Harris H.M."/>
            <person name="McCann A."/>
            <person name="Guo C."/>
            <person name="Argimon S."/>
            <person name="Zhang W."/>
            <person name="Yang X."/>
            <person name="Jeffery I.B."/>
            <person name="Cooney J.C."/>
            <person name="Kagawa T.F."/>
            <person name="Liu W."/>
            <person name="Song Y."/>
            <person name="Salvetti E."/>
            <person name="Wrobel A."/>
            <person name="Rasinkangas P."/>
            <person name="Parkhill J."/>
            <person name="Rea M.C."/>
            <person name="O'Sullivan O."/>
            <person name="Ritari J."/>
            <person name="Douillard F.P."/>
            <person name="Paul Ross R."/>
            <person name="Yang R."/>
            <person name="Briner A.E."/>
            <person name="Felis G.E."/>
            <person name="de Vos W.M."/>
            <person name="Barrangou R."/>
            <person name="Klaenhammer T.R."/>
            <person name="Caufield P.W."/>
            <person name="Cui Y."/>
            <person name="Zhang H."/>
            <person name="O'Toole P.W."/>
        </authorList>
    </citation>
    <scope>NUCLEOTIDE SEQUENCE [LARGE SCALE GENOMIC DNA]</scope>
    <source>
        <strain evidence="4 5">DSM 15707</strain>
    </source>
</reference>
<dbReference type="Proteomes" id="UP000051697">
    <property type="component" value="Unassembled WGS sequence"/>
</dbReference>
<name>A0A0R1RNR3_9LACO</name>
<evidence type="ECO:0000313" key="5">
    <source>
        <dbReference type="Proteomes" id="UP000051697"/>
    </source>
</evidence>
<feature type="active site" description="Nucleophile" evidence="1">
    <location>
        <position position="94"/>
    </location>
</feature>
<dbReference type="InterPro" id="IPR051044">
    <property type="entry name" value="MAG_DAG_Lipase"/>
</dbReference>
<dbReference type="Pfam" id="PF12146">
    <property type="entry name" value="Hydrolase_4"/>
    <property type="match status" value="1"/>
</dbReference>
<gene>
    <name evidence="4" type="ORF">FC70_GL000327</name>
</gene>
<dbReference type="InterPro" id="IPR002925">
    <property type="entry name" value="Dienelactn_hydro"/>
</dbReference>
<dbReference type="EMBL" id="AZFE01000003">
    <property type="protein sequence ID" value="KRL57854.1"/>
    <property type="molecule type" value="Genomic_DNA"/>
</dbReference>
<dbReference type="STRING" id="1423778.FC70_GL000327"/>
<feature type="domain" description="Dienelactone hydrolase" evidence="2">
    <location>
        <begin position="174"/>
        <end position="234"/>
    </location>
</feature>
<dbReference type="SUPFAM" id="SSF53474">
    <property type="entry name" value="alpha/beta-Hydrolases"/>
    <property type="match status" value="1"/>
</dbReference>
<dbReference type="InterPro" id="IPR012354">
    <property type="entry name" value="Esterase_lipase"/>
</dbReference>
<protein>
    <submittedName>
        <fullName evidence="4">Esterase lipase</fullName>
    </submittedName>
</protein>
<proteinExistence type="predicted"/>
<dbReference type="InterPro" id="IPR029058">
    <property type="entry name" value="AB_hydrolase_fold"/>
</dbReference>
<dbReference type="PATRIC" id="fig|1423778.4.peg.346"/>
<feature type="active site" description="Charge relay system" evidence="1">
    <location>
        <position position="194"/>
    </location>
</feature>
<evidence type="ECO:0000256" key="1">
    <source>
        <dbReference type="PIRSR" id="PIRSR017388-1"/>
    </source>
</evidence>
<dbReference type="AlphaFoldDB" id="A0A0R1RNR3"/>
<dbReference type="RefSeq" id="WP_057889280.1">
    <property type="nucleotide sequence ID" value="NZ_AZFE01000003.1"/>
</dbReference>
<evidence type="ECO:0000259" key="3">
    <source>
        <dbReference type="Pfam" id="PF12146"/>
    </source>
</evidence>
<evidence type="ECO:0000313" key="4">
    <source>
        <dbReference type="EMBL" id="KRL57854.1"/>
    </source>
</evidence>
<dbReference type="KEGG" id="lol:LACOL_1366"/>